<protein>
    <submittedName>
        <fullName evidence="2">Uncharacterized protein</fullName>
    </submittedName>
</protein>
<feature type="compositionally biased region" description="Basic residues" evidence="1">
    <location>
        <begin position="297"/>
        <end position="313"/>
    </location>
</feature>
<evidence type="ECO:0000313" key="2">
    <source>
        <dbReference type="EMBL" id="KAL1005028.1"/>
    </source>
</evidence>
<organism evidence="2 3">
    <name type="scientific">Umbra pygmaea</name>
    <name type="common">Eastern mudminnow</name>
    <dbReference type="NCBI Taxonomy" id="75934"/>
    <lineage>
        <taxon>Eukaryota</taxon>
        <taxon>Metazoa</taxon>
        <taxon>Chordata</taxon>
        <taxon>Craniata</taxon>
        <taxon>Vertebrata</taxon>
        <taxon>Euteleostomi</taxon>
        <taxon>Actinopterygii</taxon>
        <taxon>Neopterygii</taxon>
        <taxon>Teleostei</taxon>
        <taxon>Protacanthopterygii</taxon>
        <taxon>Esociformes</taxon>
        <taxon>Umbridae</taxon>
        <taxon>Umbra</taxon>
    </lineage>
</organism>
<accession>A0ABD0X7Q6</accession>
<name>A0ABD0X7Q6_UMBPY</name>
<dbReference type="AlphaFoldDB" id="A0ABD0X7Q6"/>
<proteinExistence type="predicted"/>
<comment type="caution">
    <text evidence="2">The sequence shown here is derived from an EMBL/GenBank/DDBJ whole genome shotgun (WGS) entry which is preliminary data.</text>
</comment>
<feature type="region of interest" description="Disordered" evidence="1">
    <location>
        <begin position="252"/>
        <end position="339"/>
    </location>
</feature>
<sequence length="339" mass="39129">MVVRFITSSVMSSLKEEEFWGTEKDALGLNIVVKKGEQGDTVVTRHDVASRRKNKELKYEDFTEVIKERNTLGVKEENSDKPVTVKVEVEYFRKNDEEDVAVKKERNTFGVKMEKSDEPVTVKVEVESFRMKDEEEDIPLKEEEDVRVKEEKGAFVVKMEKEQHVRMKKPHRVKEKEQQISMKLKNKHVVGVTEKKRELWEKKLEHDVIKTKPSPPSIHRDMPGIMRRAAGRLKIPYPPAVKLEVSEAITTAQSTVEEEEKRALQKSFPIHRRHYSAPPPASTSLANEATTRSSFKGSRHSASQRRREKKRRSSSAAAPSSSPPDRRRRTDPVPPRKRT</sequence>
<feature type="compositionally biased region" description="Polar residues" evidence="1">
    <location>
        <begin position="282"/>
        <end position="296"/>
    </location>
</feature>
<reference evidence="2 3" key="1">
    <citation type="submission" date="2024-06" db="EMBL/GenBank/DDBJ databases">
        <authorList>
            <person name="Pan Q."/>
            <person name="Wen M."/>
            <person name="Jouanno E."/>
            <person name="Zahm M."/>
            <person name="Klopp C."/>
            <person name="Cabau C."/>
            <person name="Louis A."/>
            <person name="Berthelot C."/>
            <person name="Parey E."/>
            <person name="Roest Crollius H."/>
            <person name="Montfort J."/>
            <person name="Robinson-Rechavi M."/>
            <person name="Bouchez O."/>
            <person name="Lampietro C."/>
            <person name="Lopez Roques C."/>
            <person name="Donnadieu C."/>
            <person name="Postlethwait J."/>
            <person name="Bobe J."/>
            <person name="Verreycken H."/>
            <person name="Guiguen Y."/>
        </authorList>
    </citation>
    <scope>NUCLEOTIDE SEQUENCE [LARGE SCALE GENOMIC DNA]</scope>
    <source>
        <strain evidence="2">Up_M1</strain>
        <tissue evidence="2">Testis</tissue>
    </source>
</reference>
<dbReference type="EMBL" id="JAGEUA010000002">
    <property type="protein sequence ID" value="KAL1005028.1"/>
    <property type="molecule type" value="Genomic_DNA"/>
</dbReference>
<keyword evidence="3" id="KW-1185">Reference proteome</keyword>
<evidence type="ECO:0000256" key="1">
    <source>
        <dbReference type="SAM" id="MobiDB-lite"/>
    </source>
</evidence>
<evidence type="ECO:0000313" key="3">
    <source>
        <dbReference type="Proteomes" id="UP001557470"/>
    </source>
</evidence>
<gene>
    <name evidence="2" type="ORF">UPYG_G00053620</name>
</gene>
<dbReference type="Proteomes" id="UP001557470">
    <property type="component" value="Unassembled WGS sequence"/>
</dbReference>